<dbReference type="AlphaFoldDB" id="A0A1I1B3Y6"/>
<keyword evidence="3" id="KW-1185">Reference proteome</keyword>
<feature type="compositionally biased region" description="Basic residues" evidence="1">
    <location>
        <begin position="115"/>
        <end position="127"/>
    </location>
</feature>
<proteinExistence type="predicted"/>
<protein>
    <submittedName>
        <fullName evidence="2">Uncharacterized protein</fullName>
    </submittedName>
</protein>
<evidence type="ECO:0000313" key="3">
    <source>
        <dbReference type="Proteomes" id="UP000198619"/>
    </source>
</evidence>
<dbReference type="Proteomes" id="UP000198619">
    <property type="component" value="Unassembled WGS sequence"/>
</dbReference>
<organism evidence="2 3">
    <name type="scientific">Clostridium frigidicarnis</name>
    <dbReference type="NCBI Taxonomy" id="84698"/>
    <lineage>
        <taxon>Bacteria</taxon>
        <taxon>Bacillati</taxon>
        <taxon>Bacillota</taxon>
        <taxon>Clostridia</taxon>
        <taxon>Eubacteriales</taxon>
        <taxon>Clostridiaceae</taxon>
        <taxon>Clostridium</taxon>
    </lineage>
</organism>
<name>A0A1I1B3Y6_9CLOT</name>
<dbReference type="OrthoDB" id="2452459at2"/>
<dbReference type="RefSeq" id="WP_090043078.1">
    <property type="nucleotide sequence ID" value="NZ_FOKI01000054.1"/>
</dbReference>
<sequence length="279" mass="31862">MKYIEAKIIDESGTRIMNIEHMNEKQAEKLEGKMFCPGEDCKAPLYLAHNPKDGGKTIFFKATNEKHIEDCQYRNENYKGSIGTKTSINGVYTEGQINDYVRNLYKDLNTPQGEKKKKTSNGTKKRKDTTGTDEEKYVIRGGRIVSGKDSEIEGNKGRMSRRYSESDSDIGAQIGVYGDIKEFYLDNYGQAHIRFKEDRNANIEVLIGQVYKNLNPQEFGWLDRVKIYFDNLIADKKTVSLVAGGLVVKYNEQLTIELQAKYSYRINGHIILDIVRGKI</sequence>
<evidence type="ECO:0000313" key="2">
    <source>
        <dbReference type="EMBL" id="SFB43263.1"/>
    </source>
</evidence>
<accession>A0A1I1B3Y6</accession>
<dbReference type="STRING" id="84698.SAMN04488528_105418"/>
<evidence type="ECO:0000256" key="1">
    <source>
        <dbReference type="SAM" id="MobiDB-lite"/>
    </source>
</evidence>
<reference evidence="2 3" key="1">
    <citation type="submission" date="2016-10" db="EMBL/GenBank/DDBJ databases">
        <authorList>
            <person name="de Groot N.N."/>
        </authorList>
    </citation>
    <scope>NUCLEOTIDE SEQUENCE [LARGE SCALE GENOMIC DNA]</scope>
    <source>
        <strain evidence="2 3">DSM 12271</strain>
    </source>
</reference>
<dbReference type="EMBL" id="FOKI01000054">
    <property type="protein sequence ID" value="SFB43263.1"/>
    <property type="molecule type" value="Genomic_DNA"/>
</dbReference>
<feature type="region of interest" description="Disordered" evidence="1">
    <location>
        <begin position="108"/>
        <end position="133"/>
    </location>
</feature>
<gene>
    <name evidence="2" type="ORF">SAMN04488528_105418</name>
</gene>